<protein>
    <submittedName>
        <fullName evidence="1">Uncharacterized protein</fullName>
    </submittedName>
</protein>
<keyword evidence="2" id="KW-1185">Reference proteome</keyword>
<evidence type="ECO:0000313" key="1">
    <source>
        <dbReference type="EMBL" id="MPD02335.1"/>
    </source>
</evidence>
<dbReference type="AlphaFoldDB" id="A0A5B7KCL9"/>
<sequence>MNEIREAIRQFWEEVGSVCVKVFGVREGCVTLERKNADELSERISKEEVERCVKRQKNGKAARPDGIPYEMYKNGGEVVIDRMTEVFNQVWEEEKVPRMWS</sequence>
<dbReference type="Proteomes" id="UP000324222">
    <property type="component" value="Unassembled WGS sequence"/>
</dbReference>
<gene>
    <name evidence="1" type="ORF">E2C01_097912</name>
</gene>
<accession>A0A5B7KCL9</accession>
<name>A0A5B7KCL9_PORTR</name>
<dbReference type="EMBL" id="VSRR010131003">
    <property type="protein sequence ID" value="MPD02335.1"/>
    <property type="molecule type" value="Genomic_DNA"/>
</dbReference>
<proteinExistence type="predicted"/>
<evidence type="ECO:0000313" key="2">
    <source>
        <dbReference type="Proteomes" id="UP000324222"/>
    </source>
</evidence>
<reference evidence="1 2" key="1">
    <citation type="submission" date="2019-05" db="EMBL/GenBank/DDBJ databases">
        <title>Another draft genome of Portunus trituberculatus and its Hox gene families provides insights of decapod evolution.</title>
        <authorList>
            <person name="Jeong J.-H."/>
            <person name="Song I."/>
            <person name="Kim S."/>
            <person name="Choi T."/>
            <person name="Kim D."/>
            <person name="Ryu S."/>
            <person name="Kim W."/>
        </authorList>
    </citation>
    <scope>NUCLEOTIDE SEQUENCE [LARGE SCALE GENOMIC DNA]</scope>
    <source>
        <tissue evidence="1">Muscle</tissue>
    </source>
</reference>
<comment type="caution">
    <text evidence="1">The sequence shown here is derived from an EMBL/GenBank/DDBJ whole genome shotgun (WGS) entry which is preliminary data.</text>
</comment>
<organism evidence="1 2">
    <name type="scientific">Portunus trituberculatus</name>
    <name type="common">Swimming crab</name>
    <name type="synonym">Neptunus trituberculatus</name>
    <dbReference type="NCBI Taxonomy" id="210409"/>
    <lineage>
        <taxon>Eukaryota</taxon>
        <taxon>Metazoa</taxon>
        <taxon>Ecdysozoa</taxon>
        <taxon>Arthropoda</taxon>
        <taxon>Crustacea</taxon>
        <taxon>Multicrustacea</taxon>
        <taxon>Malacostraca</taxon>
        <taxon>Eumalacostraca</taxon>
        <taxon>Eucarida</taxon>
        <taxon>Decapoda</taxon>
        <taxon>Pleocyemata</taxon>
        <taxon>Brachyura</taxon>
        <taxon>Eubrachyura</taxon>
        <taxon>Portunoidea</taxon>
        <taxon>Portunidae</taxon>
        <taxon>Portuninae</taxon>
        <taxon>Portunus</taxon>
    </lineage>
</organism>